<dbReference type="PANTHER" id="PTHR43424:SF1">
    <property type="entry name" value="LOCUS PUTATIVE PROTEIN 1-RELATED"/>
    <property type="match status" value="1"/>
</dbReference>
<evidence type="ECO:0000256" key="1">
    <source>
        <dbReference type="ARBA" id="ARBA00004141"/>
    </source>
</evidence>
<feature type="transmembrane region" description="Helical" evidence="6">
    <location>
        <begin position="123"/>
        <end position="143"/>
    </location>
</feature>
<protein>
    <submittedName>
        <fullName evidence="7">Flippase</fullName>
    </submittedName>
</protein>
<feature type="transmembrane region" description="Helical" evidence="6">
    <location>
        <begin position="53"/>
        <end position="82"/>
    </location>
</feature>
<keyword evidence="8" id="KW-1185">Reference proteome</keyword>
<feature type="region of interest" description="Disordered" evidence="5">
    <location>
        <begin position="448"/>
        <end position="471"/>
    </location>
</feature>
<dbReference type="Pfam" id="PF01943">
    <property type="entry name" value="Polysacc_synt"/>
    <property type="match status" value="1"/>
</dbReference>
<feature type="transmembrane region" description="Helical" evidence="6">
    <location>
        <begin position="266"/>
        <end position="285"/>
    </location>
</feature>
<dbReference type="RefSeq" id="WP_339574688.1">
    <property type="nucleotide sequence ID" value="NZ_JBBIAA010000007.1"/>
</dbReference>
<organism evidence="7 8">
    <name type="scientific">Pseudokineococcus basanitobsidens</name>
    <dbReference type="NCBI Taxonomy" id="1926649"/>
    <lineage>
        <taxon>Bacteria</taxon>
        <taxon>Bacillati</taxon>
        <taxon>Actinomycetota</taxon>
        <taxon>Actinomycetes</taxon>
        <taxon>Kineosporiales</taxon>
        <taxon>Kineosporiaceae</taxon>
        <taxon>Pseudokineococcus</taxon>
    </lineage>
</organism>
<evidence type="ECO:0000313" key="8">
    <source>
        <dbReference type="Proteomes" id="UP001387100"/>
    </source>
</evidence>
<comment type="caution">
    <text evidence="7">The sequence shown here is derived from an EMBL/GenBank/DDBJ whole genome shotgun (WGS) entry which is preliminary data.</text>
</comment>
<dbReference type="InterPro" id="IPR002797">
    <property type="entry name" value="Polysacc_synth"/>
</dbReference>
<feature type="transmembrane region" description="Helical" evidence="6">
    <location>
        <begin position="341"/>
        <end position="362"/>
    </location>
</feature>
<dbReference type="CDD" id="cd13128">
    <property type="entry name" value="MATE_Wzx_like"/>
    <property type="match status" value="1"/>
</dbReference>
<proteinExistence type="predicted"/>
<feature type="transmembrane region" description="Helical" evidence="6">
    <location>
        <begin position="181"/>
        <end position="201"/>
    </location>
</feature>
<sequence>MTAAAWWQRVRRVLGRRELRSASFGSAQQTVSLVASAVVGVVVARALTTSDFGLYSAVVSLVAIGTAVANGGIGTLGIKILLDDPDAQNRSVSAFLLLRELLAVVAFLALVGVAQLTDPATTVPAAVAGLALFAKGLDCTDAWFQSRVRTGAVSLVRIGVVLVLLAARVVAALVSPTITTFLLLYVAEAVLSAGAVALTYLRSAGSPGFGRPQPRRAWGVVVRSWPLLLANLARQINLRADVVLLVGLAGTGAAGIYTVAARLSEIAYFLPIVFTTATFPALLAARREWGAGSARYRATVQRSYDRACWAGVAIAAVTFVLGPPVIDLLYGSRYGEAAGVLRIHVLALPFVFMSAVLGKWVVAEGHLLQTLSRQAAGALVNVGLNLVLIPAAGIRGAAVATVASYVVSSYLFTFVGGRRGVGGGALLPAGVQMTKALVWPLRLLRDRSRRGPSTDGTDGATDDGTTGAAGP</sequence>
<dbReference type="InterPro" id="IPR052556">
    <property type="entry name" value="PolySynth_Transporter"/>
</dbReference>
<feature type="transmembrane region" description="Helical" evidence="6">
    <location>
        <begin position="155"/>
        <end position="175"/>
    </location>
</feature>
<feature type="transmembrane region" description="Helical" evidence="6">
    <location>
        <begin position="242"/>
        <end position="260"/>
    </location>
</feature>
<evidence type="ECO:0000256" key="2">
    <source>
        <dbReference type="ARBA" id="ARBA00022692"/>
    </source>
</evidence>
<reference evidence="7 8" key="1">
    <citation type="journal article" date="2017" name="Int. J. Syst. Evol. Microbiol.">
        <title>Pseudokineococcus basanitobsidens sp. nov., isolated from volcanic rock.</title>
        <authorList>
            <person name="Lee D.W."/>
            <person name="Park M.Y."/>
            <person name="Kim J.J."/>
            <person name="Kim B.S."/>
        </authorList>
    </citation>
    <scope>NUCLEOTIDE SEQUENCE [LARGE SCALE GENOMIC DNA]</scope>
    <source>
        <strain evidence="7 8">DSM 103726</strain>
    </source>
</reference>
<keyword evidence="4 6" id="KW-0472">Membrane</keyword>
<dbReference type="Proteomes" id="UP001387100">
    <property type="component" value="Unassembled WGS sequence"/>
</dbReference>
<feature type="transmembrane region" description="Helical" evidence="6">
    <location>
        <begin position="306"/>
        <end position="326"/>
    </location>
</feature>
<accession>A0ABU8RK25</accession>
<evidence type="ECO:0000256" key="6">
    <source>
        <dbReference type="SAM" id="Phobius"/>
    </source>
</evidence>
<feature type="transmembrane region" description="Helical" evidence="6">
    <location>
        <begin position="425"/>
        <end position="444"/>
    </location>
</feature>
<feature type="compositionally biased region" description="Low complexity" evidence="5">
    <location>
        <begin position="454"/>
        <end position="471"/>
    </location>
</feature>
<evidence type="ECO:0000313" key="7">
    <source>
        <dbReference type="EMBL" id="MEJ5945303.1"/>
    </source>
</evidence>
<name>A0ABU8RK25_9ACTN</name>
<comment type="subcellular location">
    <subcellularLocation>
        <location evidence="1">Membrane</location>
        <topology evidence="1">Multi-pass membrane protein</topology>
    </subcellularLocation>
</comment>
<dbReference type="EMBL" id="JBBIAA010000007">
    <property type="protein sequence ID" value="MEJ5945303.1"/>
    <property type="molecule type" value="Genomic_DNA"/>
</dbReference>
<feature type="transmembrane region" description="Helical" evidence="6">
    <location>
        <begin position="94"/>
        <end position="117"/>
    </location>
</feature>
<dbReference type="PANTHER" id="PTHR43424">
    <property type="entry name" value="LOCUS PUTATIVE PROTEIN 1-RELATED"/>
    <property type="match status" value="1"/>
</dbReference>
<feature type="transmembrane region" description="Helical" evidence="6">
    <location>
        <begin position="382"/>
        <end position="405"/>
    </location>
</feature>
<evidence type="ECO:0000256" key="3">
    <source>
        <dbReference type="ARBA" id="ARBA00022989"/>
    </source>
</evidence>
<keyword evidence="3 6" id="KW-1133">Transmembrane helix</keyword>
<evidence type="ECO:0000256" key="5">
    <source>
        <dbReference type="SAM" id="MobiDB-lite"/>
    </source>
</evidence>
<gene>
    <name evidence="7" type="ORF">WDZ17_08355</name>
</gene>
<feature type="transmembrane region" description="Helical" evidence="6">
    <location>
        <begin position="21"/>
        <end position="47"/>
    </location>
</feature>
<keyword evidence="2 6" id="KW-0812">Transmembrane</keyword>
<evidence type="ECO:0000256" key="4">
    <source>
        <dbReference type="ARBA" id="ARBA00023136"/>
    </source>
</evidence>